<accession>A6HBA0</accession>
<evidence type="ECO:0000313" key="2">
    <source>
        <dbReference type="Proteomes" id="UP000234681"/>
    </source>
</evidence>
<gene>
    <name evidence="1" type="ORF">rCG_63438</name>
</gene>
<name>A6HBA0_RAT</name>
<sequence>MDCYLEVQDEIIPFTPHYIWSWCFITAIETTALSKCFPPL</sequence>
<evidence type="ECO:0000313" key="1">
    <source>
        <dbReference type="EMBL" id="EDM03306.1"/>
    </source>
</evidence>
<dbReference type="Proteomes" id="UP000234681">
    <property type="component" value="Chromosome 6"/>
</dbReference>
<reference evidence="2" key="1">
    <citation type="submission" date="2005-09" db="EMBL/GenBank/DDBJ databases">
        <authorList>
            <person name="Mural R.J."/>
            <person name="Li P.W."/>
            <person name="Adams M.D."/>
            <person name="Amanatides P.G."/>
            <person name="Baden-Tillson H."/>
            <person name="Barnstead M."/>
            <person name="Chin S.H."/>
            <person name="Dew I."/>
            <person name="Evans C.A."/>
            <person name="Ferriera S."/>
            <person name="Flanigan M."/>
            <person name="Fosler C."/>
            <person name="Glodek A."/>
            <person name="Gu Z."/>
            <person name="Holt R.A."/>
            <person name="Jennings D."/>
            <person name="Kraft C.L."/>
            <person name="Lu F."/>
            <person name="Nguyen T."/>
            <person name="Nusskern D.R."/>
            <person name="Pfannkoch C.M."/>
            <person name="Sitter C."/>
            <person name="Sutton G.G."/>
            <person name="Venter J.C."/>
            <person name="Wang Z."/>
            <person name="Woodage T."/>
            <person name="Zheng X.H."/>
            <person name="Zhong F."/>
        </authorList>
    </citation>
    <scope>NUCLEOTIDE SEQUENCE [LARGE SCALE GENOMIC DNA]</scope>
    <source>
        <strain>BN</strain>
        <strain evidence="2">Sprague-Dawley</strain>
    </source>
</reference>
<organism evidence="1 2">
    <name type="scientific">Rattus norvegicus</name>
    <name type="common">Rat</name>
    <dbReference type="NCBI Taxonomy" id="10116"/>
    <lineage>
        <taxon>Eukaryota</taxon>
        <taxon>Metazoa</taxon>
        <taxon>Chordata</taxon>
        <taxon>Craniata</taxon>
        <taxon>Vertebrata</taxon>
        <taxon>Euteleostomi</taxon>
        <taxon>Mammalia</taxon>
        <taxon>Eutheria</taxon>
        <taxon>Euarchontoglires</taxon>
        <taxon>Glires</taxon>
        <taxon>Rodentia</taxon>
        <taxon>Myomorpha</taxon>
        <taxon>Muroidea</taxon>
        <taxon>Muridae</taxon>
        <taxon>Murinae</taxon>
        <taxon>Rattus</taxon>
    </lineage>
</organism>
<dbReference type="EMBL" id="CH473947">
    <property type="protein sequence ID" value="EDM03306.1"/>
    <property type="molecule type" value="Genomic_DNA"/>
</dbReference>
<feature type="non-terminal residue" evidence="1">
    <location>
        <position position="40"/>
    </location>
</feature>
<proteinExistence type="predicted"/>
<dbReference type="AlphaFoldDB" id="A6HBA0"/>
<protein>
    <submittedName>
        <fullName evidence="1">RCG63438</fullName>
    </submittedName>
</protein>